<evidence type="ECO:0000256" key="1">
    <source>
        <dbReference type="ARBA" id="ARBA00022553"/>
    </source>
</evidence>
<dbReference type="Gene3D" id="3.40.50.2300">
    <property type="match status" value="1"/>
</dbReference>
<organism evidence="10 11">
    <name type="scientific">Pleurostoma richardsiae</name>
    <dbReference type="NCBI Taxonomy" id="41990"/>
    <lineage>
        <taxon>Eukaryota</taxon>
        <taxon>Fungi</taxon>
        <taxon>Dikarya</taxon>
        <taxon>Ascomycota</taxon>
        <taxon>Pezizomycotina</taxon>
        <taxon>Sordariomycetes</taxon>
        <taxon>Sordariomycetidae</taxon>
        <taxon>Calosphaeriales</taxon>
        <taxon>Pleurostomataceae</taxon>
        <taxon>Pleurostoma</taxon>
    </lineage>
</organism>
<evidence type="ECO:0000259" key="9">
    <source>
        <dbReference type="PROSITE" id="PS50113"/>
    </source>
</evidence>
<keyword evidence="4" id="KW-0175">Coiled coil</keyword>
<evidence type="ECO:0000313" key="10">
    <source>
        <dbReference type="EMBL" id="KAJ9151843.1"/>
    </source>
</evidence>
<dbReference type="Gene3D" id="3.30.565.10">
    <property type="entry name" value="Histidine kinase-like ATPase, C-terminal domain"/>
    <property type="match status" value="1"/>
</dbReference>
<protein>
    <submittedName>
        <fullName evidence="10">Histidine kinase HHK6p (Hsp90-like protein)</fullName>
    </submittedName>
</protein>
<feature type="domain" description="Response regulatory" evidence="7">
    <location>
        <begin position="1109"/>
        <end position="1235"/>
    </location>
</feature>
<keyword evidence="1 3" id="KW-0597">Phosphoprotein</keyword>
<dbReference type="Pfam" id="PF00072">
    <property type="entry name" value="Response_reg"/>
    <property type="match status" value="1"/>
</dbReference>
<dbReference type="Gene3D" id="3.30.450.20">
    <property type="entry name" value="PAS domain"/>
    <property type="match status" value="2"/>
</dbReference>
<dbReference type="InterPro" id="IPR003661">
    <property type="entry name" value="HisK_dim/P_dom"/>
</dbReference>
<dbReference type="PRINTS" id="PR00344">
    <property type="entry name" value="BCTRLSENSOR"/>
</dbReference>
<dbReference type="InterPro" id="IPR001789">
    <property type="entry name" value="Sig_transdc_resp-reg_receiver"/>
</dbReference>
<dbReference type="FunFam" id="3.30.565.10:FF:000010">
    <property type="entry name" value="Sensor histidine kinase RcsC"/>
    <property type="match status" value="1"/>
</dbReference>
<dbReference type="SMART" id="SM00448">
    <property type="entry name" value="REC"/>
    <property type="match status" value="1"/>
</dbReference>
<keyword evidence="10" id="KW-0418">Kinase</keyword>
<dbReference type="InterPro" id="IPR036097">
    <property type="entry name" value="HisK_dim/P_sf"/>
</dbReference>
<dbReference type="SMART" id="SM00086">
    <property type="entry name" value="PAC"/>
    <property type="match status" value="1"/>
</dbReference>
<dbReference type="InterPro" id="IPR003594">
    <property type="entry name" value="HATPase_dom"/>
</dbReference>
<dbReference type="SUPFAM" id="SSF52172">
    <property type="entry name" value="CheY-like"/>
    <property type="match status" value="1"/>
</dbReference>
<dbReference type="PANTHER" id="PTHR45339:SF1">
    <property type="entry name" value="HYBRID SIGNAL TRANSDUCTION HISTIDINE KINASE J"/>
    <property type="match status" value="1"/>
</dbReference>
<feature type="compositionally biased region" description="Basic and acidic residues" evidence="5">
    <location>
        <begin position="306"/>
        <end position="315"/>
    </location>
</feature>
<keyword evidence="10" id="KW-0808">Transferase</keyword>
<feature type="compositionally biased region" description="Basic and acidic residues" evidence="5">
    <location>
        <begin position="36"/>
        <end position="47"/>
    </location>
</feature>
<dbReference type="Gene3D" id="1.10.287.130">
    <property type="match status" value="1"/>
</dbReference>
<evidence type="ECO:0000256" key="5">
    <source>
        <dbReference type="SAM" id="MobiDB-lite"/>
    </source>
</evidence>
<reference evidence="10" key="1">
    <citation type="submission" date="2022-07" db="EMBL/GenBank/DDBJ databases">
        <title>Fungi with potential for degradation of polypropylene.</title>
        <authorList>
            <person name="Gostincar C."/>
        </authorList>
    </citation>
    <scope>NUCLEOTIDE SEQUENCE</scope>
    <source>
        <strain evidence="10">EXF-13308</strain>
    </source>
</reference>
<dbReference type="InterPro" id="IPR001610">
    <property type="entry name" value="PAC"/>
</dbReference>
<dbReference type="InterPro" id="IPR013655">
    <property type="entry name" value="PAS_fold_3"/>
</dbReference>
<name>A0AA38S0T7_9PEZI</name>
<feature type="domain" description="PAS" evidence="8">
    <location>
        <begin position="508"/>
        <end position="578"/>
    </location>
</feature>
<evidence type="ECO:0000256" key="2">
    <source>
        <dbReference type="ARBA" id="ARBA00023012"/>
    </source>
</evidence>
<feature type="coiled-coil region" evidence="4">
    <location>
        <begin position="762"/>
        <end position="795"/>
    </location>
</feature>
<evidence type="ECO:0000256" key="3">
    <source>
        <dbReference type="PROSITE-ProRule" id="PRU00169"/>
    </source>
</evidence>
<dbReference type="InterPro" id="IPR000700">
    <property type="entry name" value="PAS-assoc_C"/>
</dbReference>
<dbReference type="NCBIfam" id="TIGR00229">
    <property type="entry name" value="sensory_box"/>
    <property type="match status" value="1"/>
</dbReference>
<feature type="modified residue" description="4-aspartylphosphate" evidence="3">
    <location>
        <position position="1164"/>
    </location>
</feature>
<feature type="compositionally biased region" description="Basic and acidic residues" evidence="5">
    <location>
        <begin position="1368"/>
        <end position="1387"/>
    </location>
</feature>
<sequence>MLPGDTPRASGLPVPLPPPVTTSSSAAESHGASMSDPRKPLDLENNGRTRHRPTASISSLHDAVLPSSPGGHRFVRDGRGLSSTGTRSPSSSPFRLPMPYITPGQLAYSALQFLPVPMLVLNSLKTVVLANEAMGRLLGMVSESSESPGDDTASVMDRLRGQSLSQVGIDMLQDGRPVWIAWDQFLDSLVVEMGVNSSRRDSHGETASSQGDATPTLKAADYTSQPMPPKPDAVVEVVVSRKDLLKHTVFDRHPSSRGSDLQAHAKMIVTVWEVENHQTYFTLTFTNSETSTKSLPTSKRSVARGKVLEAAERKTVSTSYPPSGSSSHDSSSPAYVVSPGSVSMSSTPFPPMGPPAKASLSNAPSILQKTIIMKDALLDNTETPILAMWKDGTVTFPNAAARKLLRKDAEFDRTTDGFGLLRCWDVYTEDFERKLGVSEYPMSILVRTETPFIGHRVGMYGADGSRKVFDCLGEAIRDERTGEFLAGVVTCRDVTTMAREITQIKERDEERFKLICDTMPQLVWTASPEGMHDFFNGRWYDYTGLTKEQSMGEGWQQAFHPEDLAKTQARWRECLQTGDPYMTEYRCRSKDGEFRWMLGRALPLRNPDTGKIEKWFGTCTDVHDHMETRLAAHRTRQQLLSVIAHSHVTIFTVDLDRNVTMLEGALIWDAHGEQNATNGYANGWYIGQNVYDVFRRLTRQFLDGQEPEFLQPVEQILTEGPEEHVREHGIDGHWYRTRFLPIPRGRDGDGSEATIEGVIGVIMDVTELKEREEDLKEQEKEKSQLVANEAAAKEASRLKSQFLANMSHEIRTPITGVIGMAELLLDIELNDEQREYAENIYRSANALLTVINDILDFSKVESGRLDIEEVQFCMSIIVRDVSKMLSFAAQRKNLDFRSDISPDIENDLVVLGDPGRVRQIITNLVTNSIKFTHQGYVRFSVLKERETPEITEIKFVVEDTGIGIEDEVRKKLFQPFSQGDASTARKFGGTGLGLTICKNLLDLMHGRISLESTVGQGTTATFWIPFNKPHDPHAENLVEIEPLPERLQTEISVSCNSSDFEQVVGTPPSDSVQGQVDKPKLTRRTKPANLTPAPVDLDELAATERSRVHVLVVEDNAINQQIAMKTILKLGFKATAVWNGREALEYLTAAKEGKNEKPDIILMDVQMPVIDGYKCTHVLRHHIPYKAYVSDVPIVAMTASAIQGDKEKCQRAGMDDYLSKPVKSKTLEQMLVRWSVNRRREPTTPLPASEASNCSEPGEHCSNDGGLDGYMSPRGTTTLEEDLSGSLLTPRPLTGSGSAEPSQFPLNPDAVSPTQAAEPMQTIRRADTDELAMKSQNDKLMDAAGGAPGVALARGSAHQGGEALTEENVERLQELQDEAEERRWRPM</sequence>
<feature type="region of interest" description="Disordered" evidence="5">
    <location>
        <begin position="1"/>
        <end position="95"/>
    </location>
</feature>
<keyword evidence="2" id="KW-0902">Two-component regulatory system</keyword>
<feature type="region of interest" description="Disordered" evidence="5">
    <location>
        <begin position="197"/>
        <end position="230"/>
    </location>
</feature>
<dbReference type="FunFam" id="1.10.287.130:FF:000050">
    <property type="entry name" value="Related to histidine kinase"/>
    <property type="match status" value="1"/>
</dbReference>
<feature type="compositionally biased region" description="Polar residues" evidence="5">
    <location>
        <begin position="1295"/>
        <end position="1305"/>
    </location>
</feature>
<dbReference type="SUPFAM" id="SSF55785">
    <property type="entry name" value="PYP-like sensor domain (PAS domain)"/>
    <property type="match status" value="2"/>
</dbReference>
<feature type="region of interest" description="Disordered" evidence="5">
    <location>
        <begin position="290"/>
        <end position="356"/>
    </location>
</feature>
<dbReference type="SUPFAM" id="SSF55874">
    <property type="entry name" value="ATPase domain of HSP90 chaperone/DNA topoisomerase II/histidine kinase"/>
    <property type="match status" value="1"/>
</dbReference>
<gene>
    <name evidence="10" type="ORF">NKR23_g2661</name>
</gene>
<dbReference type="InterPro" id="IPR005467">
    <property type="entry name" value="His_kinase_dom"/>
</dbReference>
<dbReference type="CDD" id="cd16922">
    <property type="entry name" value="HATPase_EvgS-ArcB-TorS-like"/>
    <property type="match status" value="1"/>
</dbReference>
<dbReference type="PROSITE" id="PS50112">
    <property type="entry name" value="PAS"/>
    <property type="match status" value="1"/>
</dbReference>
<dbReference type="InterPro" id="IPR004358">
    <property type="entry name" value="Sig_transdc_His_kin-like_C"/>
</dbReference>
<dbReference type="PANTHER" id="PTHR45339">
    <property type="entry name" value="HYBRID SIGNAL TRANSDUCTION HISTIDINE KINASE J"/>
    <property type="match status" value="1"/>
</dbReference>
<dbReference type="InterPro" id="IPR036890">
    <property type="entry name" value="HATPase_C_sf"/>
</dbReference>
<keyword evidence="11" id="KW-1185">Reference proteome</keyword>
<evidence type="ECO:0000313" key="11">
    <source>
        <dbReference type="Proteomes" id="UP001174694"/>
    </source>
</evidence>
<proteinExistence type="predicted"/>
<dbReference type="Proteomes" id="UP001174694">
    <property type="component" value="Unassembled WGS sequence"/>
</dbReference>
<feature type="domain" description="PAC" evidence="9">
    <location>
        <begin position="581"/>
        <end position="634"/>
    </location>
</feature>
<dbReference type="SMART" id="SM00388">
    <property type="entry name" value="HisKA"/>
    <property type="match status" value="1"/>
</dbReference>
<feature type="region of interest" description="Disordered" evidence="5">
    <location>
        <begin position="1341"/>
        <end position="1387"/>
    </location>
</feature>
<dbReference type="FunFam" id="3.30.450.20:FF:000099">
    <property type="entry name" value="Sensory box sensor histidine kinase"/>
    <property type="match status" value="1"/>
</dbReference>
<feature type="region of interest" description="Disordered" evidence="5">
    <location>
        <begin position="1236"/>
        <end position="1318"/>
    </location>
</feature>
<dbReference type="CDD" id="cd00130">
    <property type="entry name" value="PAS"/>
    <property type="match status" value="1"/>
</dbReference>
<dbReference type="SUPFAM" id="SSF47384">
    <property type="entry name" value="Homodimeric domain of signal transducing histidine kinase"/>
    <property type="match status" value="1"/>
</dbReference>
<dbReference type="Pfam" id="PF08447">
    <property type="entry name" value="PAS_3"/>
    <property type="match status" value="1"/>
</dbReference>
<dbReference type="InterPro" id="IPR000014">
    <property type="entry name" value="PAS"/>
</dbReference>
<comment type="caution">
    <text evidence="10">The sequence shown here is derived from an EMBL/GenBank/DDBJ whole genome shotgun (WGS) entry which is preliminary data.</text>
</comment>
<dbReference type="InterPro" id="IPR011006">
    <property type="entry name" value="CheY-like_superfamily"/>
</dbReference>
<feature type="compositionally biased region" description="Polar residues" evidence="5">
    <location>
        <begin position="290"/>
        <end position="300"/>
    </location>
</feature>
<feature type="compositionally biased region" description="Low complexity" evidence="5">
    <location>
        <begin position="80"/>
        <end position="93"/>
    </location>
</feature>
<dbReference type="InterPro" id="IPR035965">
    <property type="entry name" value="PAS-like_dom_sf"/>
</dbReference>
<dbReference type="SMART" id="SM00387">
    <property type="entry name" value="HATPase_c"/>
    <property type="match status" value="1"/>
</dbReference>
<evidence type="ECO:0000256" key="4">
    <source>
        <dbReference type="SAM" id="Coils"/>
    </source>
</evidence>
<feature type="domain" description="Histidine kinase" evidence="6">
    <location>
        <begin position="805"/>
        <end position="1028"/>
    </location>
</feature>
<accession>A0AA38S0T7</accession>
<evidence type="ECO:0000259" key="7">
    <source>
        <dbReference type="PROSITE" id="PS50110"/>
    </source>
</evidence>
<dbReference type="Pfam" id="PF00512">
    <property type="entry name" value="HisKA"/>
    <property type="match status" value="1"/>
</dbReference>
<dbReference type="PROSITE" id="PS50113">
    <property type="entry name" value="PAC"/>
    <property type="match status" value="1"/>
</dbReference>
<dbReference type="PROSITE" id="PS50109">
    <property type="entry name" value="HIS_KIN"/>
    <property type="match status" value="1"/>
</dbReference>
<feature type="compositionally biased region" description="Low complexity" evidence="5">
    <location>
        <begin position="316"/>
        <end position="338"/>
    </location>
</feature>
<evidence type="ECO:0000259" key="6">
    <source>
        <dbReference type="PROSITE" id="PS50109"/>
    </source>
</evidence>
<dbReference type="CDD" id="cd17546">
    <property type="entry name" value="REC_hyHK_CKI1_RcsC-like"/>
    <property type="match status" value="1"/>
</dbReference>
<dbReference type="PROSITE" id="PS50110">
    <property type="entry name" value="RESPONSE_REGULATORY"/>
    <property type="match status" value="1"/>
</dbReference>
<evidence type="ECO:0000259" key="8">
    <source>
        <dbReference type="PROSITE" id="PS50112"/>
    </source>
</evidence>
<dbReference type="CDD" id="cd00082">
    <property type="entry name" value="HisKA"/>
    <property type="match status" value="1"/>
</dbReference>
<dbReference type="SMART" id="SM00091">
    <property type="entry name" value="PAS"/>
    <property type="match status" value="2"/>
</dbReference>
<dbReference type="EMBL" id="JANBVO010000005">
    <property type="protein sequence ID" value="KAJ9151843.1"/>
    <property type="molecule type" value="Genomic_DNA"/>
</dbReference>
<dbReference type="Pfam" id="PF02518">
    <property type="entry name" value="HATPase_c"/>
    <property type="match status" value="1"/>
</dbReference>
<dbReference type="GO" id="GO:0000155">
    <property type="term" value="F:phosphorelay sensor kinase activity"/>
    <property type="evidence" value="ECO:0007669"/>
    <property type="project" value="InterPro"/>
</dbReference>